<feature type="domain" description="Acyl-CoA dehydrogenase/oxidase C-terminal" evidence="7">
    <location>
        <begin position="495"/>
        <end position="625"/>
    </location>
</feature>
<dbReference type="Gene3D" id="2.40.110.10">
    <property type="entry name" value="Butyryl-CoA Dehydrogenase, subunit A, domain 2"/>
    <property type="match status" value="1"/>
</dbReference>
<dbReference type="InterPro" id="IPR052161">
    <property type="entry name" value="Mycobact_Acyl-CoA_DH"/>
</dbReference>
<reference evidence="10 11" key="1">
    <citation type="submission" date="2016-07" db="EMBL/GenBank/DDBJ databases">
        <title>Complete genome sequence of the Lentzea guizhouensis DHS C013.</title>
        <authorList>
            <person name="Cao C."/>
        </authorList>
    </citation>
    <scope>NUCLEOTIDE SEQUENCE [LARGE SCALE GENOMIC DNA]</scope>
    <source>
        <strain evidence="10 11">DHS C013</strain>
    </source>
</reference>
<evidence type="ECO:0000256" key="2">
    <source>
        <dbReference type="ARBA" id="ARBA00009347"/>
    </source>
</evidence>
<dbReference type="Proteomes" id="UP000093053">
    <property type="component" value="Chromosome"/>
</dbReference>
<dbReference type="AlphaFoldDB" id="A0A1B2HTQ1"/>
<dbReference type="PANTHER" id="PTHR43292:SF4">
    <property type="entry name" value="ACYL-COA DEHYDROGENASE FADE34"/>
    <property type="match status" value="1"/>
</dbReference>
<dbReference type="InterPro" id="IPR036250">
    <property type="entry name" value="AcylCo_DH-like_C"/>
</dbReference>
<dbReference type="InterPro" id="IPR037069">
    <property type="entry name" value="AcylCoA_DH/ox_N_sf"/>
</dbReference>
<keyword evidence="5 6" id="KW-0560">Oxidoreductase</keyword>
<evidence type="ECO:0000256" key="6">
    <source>
        <dbReference type="RuleBase" id="RU362125"/>
    </source>
</evidence>
<comment type="cofactor">
    <cofactor evidence="1 6">
        <name>FAD</name>
        <dbReference type="ChEBI" id="CHEBI:57692"/>
    </cofactor>
</comment>
<dbReference type="STRING" id="1586287.BBK82_39000"/>
<evidence type="ECO:0000259" key="7">
    <source>
        <dbReference type="Pfam" id="PF00441"/>
    </source>
</evidence>
<dbReference type="OrthoDB" id="2431337at2"/>
<evidence type="ECO:0000256" key="4">
    <source>
        <dbReference type="ARBA" id="ARBA00022827"/>
    </source>
</evidence>
<keyword evidence="11" id="KW-1185">Reference proteome</keyword>
<dbReference type="Gene3D" id="1.20.140.10">
    <property type="entry name" value="Butyryl-CoA Dehydrogenase, subunit A, domain 3"/>
    <property type="match status" value="2"/>
</dbReference>
<dbReference type="PANTHER" id="PTHR43292">
    <property type="entry name" value="ACYL-COA DEHYDROGENASE"/>
    <property type="match status" value="1"/>
</dbReference>
<evidence type="ECO:0000313" key="11">
    <source>
        <dbReference type="Proteomes" id="UP000093053"/>
    </source>
</evidence>
<dbReference type="RefSeq" id="WP_065919424.1">
    <property type="nucleotide sequence ID" value="NZ_CP016793.1"/>
</dbReference>
<dbReference type="InterPro" id="IPR046373">
    <property type="entry name" value="Acyl-CoA_Oxase/DH_mid-dom_sf"/>
</dbReference>
<dbReference type="GO" id="GO:0016627">
    <property type="term" value="F:oxidoreductase activity, acting on the CH-CH group of donors"/>
    <property type="evidence" value="ECO:0007669"/>
    <property type="project" value="InterPro"/>
</dbReference>
<evidence type="ECO:0000259" key="9">
    <source>
        <dbReference type="Pfam" id="PF02771"/>
    </source>
</evidence>
<dbReference type="SUPFAM" id="SSF56645">
    <property type="entry name" value="Acyl-CoA dehydrogenase NM domain-like"/>
    <property type="match status" value="1"/>
</dbReference>
<evidence type="ECO:0000313" key="10">
    <source>
        <dbReference type="EMBL" id="ANZ41087.1"/>
    </source>
</evidence>
<dbReference type="EMBL" id="CP016793">
    <property type="protein sequence ID" value="ANZ41087.1"/>
    <property type="molecule type" value="Genomic_DNA"/>
</dbReference>
<evidence type="ECO:0000256" key="5">
    <source>
        <dbReference type="ARBA" id="ARBA00023002"/>
    </source>
</evidence>
<protein>
    <submittedName>
        <fullName evidence="10">Acyl-CoA dehydrogenase</fullName>
    </submittedName>
</protein>
<keyword evidence="3 6" id="KW-0285">Flavoprotein</keyword>
<name>A0A1B2HTQ1_9PSEU</name>
<evidence type="ECO:0000259" key="8">
    <source>
        <dbReference type="Pfam" id="PF02770"/>
    </source>
</evidence>
<dbReference type="Gene3D" id="1.10.540.10">
    <property type="entry name" value="Acyl-CoA dehydrogenase/oxidase, N-terminal domain"/>
    <property type="match status" value="1"/>
</dbReference>
<comment type="similarity">
    <text evidence="2 6">Belongs to the acyl-CoA dehydrogenase family.</text>
</comment>
<dbReference type="Pfam" id="PF02770">
    <property type="entry name" value="Acyl-CoA_dh_M"/>
    <property type="match status" value="1"/>
</dbReference>
<dbReference type="InterPro" id="IPR009075">
    <property type="entry name" value="AcylCo_DH/oxidase_C"/>
</dbReference>
<evidence type="ECO:0000256" key="1">
    <source>
        <dbReference type="ARBA" id="ARBA00001974"/>
    </source>
</evidence>
<feature type="domain" description="Acyl-CoA dehydrogenase/oxidase N-terminal" evidence="9">
    <location>
        <begin position="293"/>
        <end position="384"/>
    </location>
</feature>
<dbReference type="InterPro" id="IPR006091">
    <property type="entry name" value="Acyl-CoA_Oxase/DH_mid-dom"/>
</dbReference>
<dbReference type="InterPro" id="IPR009100">
    <property type="entry name" value="AcylCoA_DH/oxidase_NM_dom_sf"/>
</dbReference>
<dbReference type="FunFam" id="2.40.110.10:FF:000011">
    <property type="entry name" value="Acyl-CoA dehydrogenase FadE34"/>
    <property type="match status" value="1"/>
</dbReference>
<evidence type="ECO:0000256" key="3">
    <source>
        <dbReference type="ARBA" id="ARBA00022630"/>
    </source>
</evidence>
<dbReference type="KEGG" id="led:BBK82_39000"/>
<dbReference type="SUPFAM" id="SSF47203">
    <property type="entry name" value="Acyl-CoA dehydrogenase C-terminal domain-like"/>
    <property type="match status" value="2"/>
</dbReference>
<sequence length="631" mass="68797">MPIATTDEHRALRDSVSAARGKWEDLVRVGFFEVLREGGDAVDLAVMVEKAAELLVPGPLLPTALASAIVPGFDGTAGFGFDTEHVIGATEATHLLVKADHWMLVPAERATVTARDALDLTRSLGSVQVHAEGEPTTDPTDLAVTLMVAEASGIAQWCLTTAVEHAKHREQFGRAIGSFQAVKHLCVEMLCRAEQVASVAWDAATAVDDPDEHPLAAAVAATVALDAAVRNAKDCIQVLGGIGFTWEHDAHRYLRRALSLRQLAATVNWRRRTAELALTGVRRQHRVQVATDPEVRRFAEEIADLDQQEQRKRLADSGYLVPHWPHPYGQDASPERQLVIDDEFARAGVRRPDLIIGAWAAPTILRYGTEEQQERFVWPTLRGELTWCQLFSEPEAGSDLASLRTKATRTEGGWRLTGQKVWTSLAHQADWAICLARTDTSAPKHKGITYFLVDMRSTGIDVRPLREITGEARFNEVFLDDVFVPDDCVVGAVDGGWRLARTTLADERVAMGRGSSLGEALEQVLAAAPEPSDRLGALVAQGLAVSLLDLRAGLRQLNGQEPGAESSVRKLVGVRHRQDVAEFAMELSGGLVQSRETHEFLLTRCLSIAGGTTQVLMNLAGERILGLPRES</sequence>
<dbReference type="Pfam" id="PF00441">
    <property type="entry name" value="Acyl-CoA_dh_1"/>
    <property type="match status" value="2"/>
</dbReference>
<proteinExistence type="inferred from homology"/>
<gene>
    <name evidence="10" type="ORF">BBK82_39000</name>
</gene>
<dbReference type="InterPro" id="IPR013786">
    <property type="entry name" value="AcylCoA_DH/ox_N"/>
</dbReference>
<feature type="domain" description="Acyl-CoA oxidase/dehydrogenase middle" evidence="8">
    <location>
        <begin position="388"/>
        <end position="482"/>
    </location>
</feature>
<dbReference type="Pfam" id="PF02771">
    <property type="entry name" value="Acyl-CoA_dh_N"/>
    <property type="match status" value="1"/>
</dbReference>
<organism evidence="10 11">
    <name type="scientific">Lentzea guizhouensis</name>
    <dbReference type="NCBI Taxonomy" id="1586287"/>
    <lineage>
        <taxon>Bacteria</taxon>
        <taxon>Bacillati</taxon>
        <taxon>Actinomycetota</taxon>
        <taxon>Actinomycetes</taxon>
        <taxon>Pseudonocardiales</taxon>
        <taxon>Pseudonocardiaceae</taxon>
        <taxon>Lentzea</taxon>
    </lineage>
</organism>
<accession>A0A1B2HTQ1</accession>
<keyword evidence="4 6" id="KW-0274">FAD</keyword>
<feature type="domain" description="Acyl-CoA dehydrogenase/oxidase C-terminal" evidence="7">
    <location>
        <begin position="147"/>
        <end position="262"/>
    </location>
</feature>
<dbReference type="GO" id="GO:0005886">
    <property type="term" value="C:plasma membrane"/>
    <property type="evidence" value="ECO:0007669"/>
    <property type="project" value="TreeGrafter"/>
</dbReference>
<dbReference type="GO" id="GO:0050660">
    <property type="term" value="F:flavin adenine dinucleotide binding"/>
    <property type="evidence" value="ECO:0007669"/>
    <property type="project" value="InterPro"/>
</dbReference>